<evidence type="ECO:0000313" key="3">
    <source>
        <dbReference type="Proteomes" id="UP000475862"/>
    </source>
</evidence>
<dbReference type="EMBL" id="VYZN01000014">
    <property type="protein sequence ID" value="KAE9539633.1"/>
    <property type="molecule type" value="Genomic_DNA"/>
</dbReference>
<feature type="transmembrane region" description="Helical" evidence="1">
    <location>
        <begin position="31"/>
        <end position="53"/>
    </location>
</feature>
<sequence length="239" mass="27542">MALSKWHVVFKSVFYPTLLSRIFRNNLFGNLQVILLIICIDLFENIISIFFLATPNYFKYKIGLIDPRIIEFDLDFRFDQKLIKSSTGLLPFSYLSRISIKSFSKSSSEYNNILFYYKILTIVYISCYIALSINNPKYLMPDLGIMYMHFVKEYISTSSILASKSSISFITSMSFSITTDFSASVFSGVHFLNSLYGSEIERYAKCFSVTNKLSLDVSKSLKISNLGRSSWIIDFELFT</sequence>
<dbReference type="AlphaFoldDB" id="A0A6G0TXK1"/>
<organism evidence="2 3">
    <name type="scientific">Aphis glycines</name>
    <name type="common">Soybean aphid</name>
    <dbReference type="NCBI Taxonomy" id="307491"/>
    <lineage>
        <taxon>Eukaryota</taxon>
        <taxon>Metazoa</taxon>
        <taxon>Ecdysozoa</taxon>
        <taxon>Arthropoda</taxon>
        <taxon>Hexapoda</taxon>
        <taxon>Insecta</taxon>
        <taxon>Pterygota</taxon>
        <taxon>Neoptera</taxon>
        <taxon>Paraneoptera</taxon>
        <taxon>Hemiptera</taxon>
        <taxon>Sternorrhyncha</taxon>
        <taxon>Aphidomorpha</taxon>
        <taxon>Aphidoidea</taxon>
        <taxon>Aphididae</taxon>
        <taxon>Aphidini</taxon>
        <taxon>Aphis</taxon>
        <taxon>Aphis</taxon>
    </lineage>
</organism>
<feature type="non-terminal residue" evidence="2">
    <location>
        <position position="239"/>
    </location>
</feature>
<proteinExistence type="predicted"/>
<evidence type="ECO:0000313" key="2">
    <source>
        <dbReference type="EMBL" id="KAE9539633.1"/>
    </source>
</evidence>
<evidence type="ECO:0000256" key="1">
    <source>
        <dbReference type="SAM" id="Phobius"/>
    </source>
</evidence>
<feature type="transmembrane region" description="Helical" evidence="1">
    <location>
        <begin position="113"/>
        <end position="131"/>
    </location>
</feature>
<gene>
    <name evidence="2" type="ORF">AGLY_004885</name>
</gene>
<dbReference type="Proteomes" id="UP000475862">
    <property type="component" value="Unassembled WGS sequence"/>
</dbReference>
<keyword evidence="1" id="KW-0472">Membrane</keyword>
<name>A0A6G0TXK1_APHGL</name>
<protein>
    <submittedName>
        <fullName evidence="2">Uncharacterized protein</fullName>
    </submittedName>
</protein>
<keyword evidence="1" id="KW-1133">Transmembrane helix</keyword>
<accession>A0A6G0TXK1</accession>
<keyword evidence="1" id="KW-0812">Transmembrane</keyword>
<comment type="caution">
    <text evidence="2">The sequence shown here is derived from an EMBL/GenBank/DDBJ whole genome shotgun (WGS) entry which is preliminary data.</text>
</comment>
<reference evidence="2 3" key="1">
    <citation type="submission" date="2019-08" db="EMBL/GenBank/DDBJ databases">
        <title>The genome of the soybean aphid Biotype 1, its phylome, world population structure and adaptation to the North American continent.</title>
        <authorList>
            <person name="Giordano R."/>
            <person name="Donthu R.K."/>
            <person name="Hernandez A.G."/>
            <person name="Wright C.L."/>
            <person name="Zimin A.V."/>
        </authorList>
    </citation>
    <scope>NUCLEOTIDE SEQUENCE [LARGE SCALE GENOMIC DNA]</scope>
    <source>
        <tissue evidence="2">Whole aphids</tissue>
    </source>
</reference>
<keyword evidence="3" id="KW-1185">Reference proteome</keyword>
<dbReference type="OrthoDB" id="6587484at2759"/>